<comment type="caution">
    <text evidence="1">The sequence shown here is derived from an EMBL/GenBank/DDBJ whole genome shotgun (WGS) entry which is preliminary data.</text>
</comment>
<dbReference type="InterPro" id="IPR025619">
    <property type="entry name" value="YlzJ"/>
</dbReference>
<accession>A0A2N5GP93</accession>
<evidence type="ECO:0000313" key="3">
    <source>
        <dbReference type="Proteomes" id="UP000234951"/>
    </source>
</evidence>
<protein>
    <submittedName>
        <fullName evidence="1">Ribonuclease</fullName>
    </submittedName>
</protein>
<dbReference type="OrthoDB" id="1683573at2"/>
<dbReference type="Pfam" id="PF14035">
    <property type="entry name" value="YlzJ"/>
    <property type="match status" value="1"/>
</dbReference>
<organism evidence="1 3">
    <name type="scientific">Bacillus canaveralius</name>
    <dbReference type="NCBI Taxonomy" id="1403243"/>
    <lineage>
        <taxon>Bacteria</taxon>
        <taxon>Bacillati</taxon>
        <taxon>Bacillota</taxon>
        <taxon>Bacilli</taxon>
        <taxon>Bacillales</taxon>
        <taxon>Bacillaceae</taxon>
        <taxon>Bacillus</taxon>
    </lineage>
</organism>
<reference evidence="1 3" key="1">
    <citation type="submission" date="2017-11" db="EMBL/GenBank/DDBJ databases">
        <title>Comparitive Functional Genomics of Dry Heat Resistant strains isolated from the Viking Spacecraft.</title>
        <authorList>
            <person name="Seuylemezian A."/>
            <person name="Cooper K."/>
            <person name="Vaishampayan P."/>
        </authorList>
    </citation>
    <scope>NUCLEOTIDE SEQUENCE [LARGE SCALE GENOMIC DNA]</scope>
    <source>
        <strain evidence="1 3">M4.6</strain>
    </source>
</reference>
<dbReference type="EMBL" id="PGVD01000082">
    <property type="protein sequence ID" value="PLR89447.1"/>
    <property type="molecule type" value="Genomic_DNA"/>
</dbReference>
<evidence type="ECO:0000313" key="2">
    <source>
        <dbReference type="EMBL" id="PLR89447.1"/>
    </source>
</evidence>
<evidence type="ECO:0000313" key="1">
    <source>
        <dbReference type="EMBL" id="PLR84269.1"/>
    </source>
</evidence>
<dbReference type="RefSeq" id="WP_101576708.1">
    <property type="nucleotide sequence ID" value="NZ_PGVA01000014.1"/>
</dbReference>
<dbReference type="Proteomes" id="UP000235114">
    <property type="component" value="Unassembled WGS sequence"/>
</dbReference>
<evidence type="ECO:0000313" key="4">
    <source>
        <dbReference type="Proteomes" id="UP000235114"/>
    </source>
</evidence>
<dbReference type="Proteomes" id="UP000234951">
    <property type="component" value="Unassembled WGS sequence"/>
</dbReference>
<keyword evidence="4" id="KW-1185">Reference proteome</keyword>
<name>A0A2N5GP93_9BACI</name>
<dbReference type="AlphaFoldDB" id="A0A2N5GP93"/>
<proteinExistence type="predicted"/>
<dbReference type="EMBL" id="PGVA01000014">
    <property type="protein sequence ID" value="PLR84269.1"/>
    <property type="molecule type" value="Genomic_DNA"/>
</dbReference>
<gene>
    <name evidence="1" type="ORF">CU635_08145</name>
    <name evidence="2" type="ORF">CVD25_21345</name>
</gene>
<reference evidence="2 4" key="2">
    <citation type="submission" date="2017-12" db="EMBL/GenBank/DDBJ databases">
        <title>Comparative Functional Genomics of Dry Heat Resistant strains isolated from the Viking Spacecraft.</title>
        <authorList>
            <person name="Seuylemezian A."/>
            <person name="Cooper K."/>
            <person name="Vaishampayan P."/>
        </authorList>
    </citation>
    <scope>NUCLEOTIDE SEQUENCE [LARGE SCALE GENOMIC DNA]</scope>
    <source>
        <strain evidence="2 4">ATCC 29669</strain>
    </source>
</reference>
<sequence length="69" mass="7910">MILYTMMPEELIFPAEGDVYSKQKLINLDGIPLMVELDDDQSYRVIRVLSSDPQHFMDSRCTPGAKISF</sequence>